<dbReference type="SUPFAM" id="SSF52980">
    <property type="entry name" value="Restriction endonuclease-like"/>
    <property type="match status" value="1"/>
</dbReference>
<evidence type="ECO:0000313" key="3">
    <source>
        <dbReference type="Proteomes" id="UP000028984"/>
    </source>
</evidence>
<name>A0A087CZ38_9BIFI</name>
<dbReference type="AlphaFoldDB" id="A0A087CZ38"/>
<dbReference type="EMBL" id="JGZK01000001">
    <property type="protein sequence ID" value="KFI88538.1"/>
    <property type="molecule type" value="Genomic_DNA"/>
</dbReference>
<dbReference type="eggNOG" id="COG2852">
    <property type="taxonomic scope" value="Bacteria"/>
</dbReference>
<evidence type="ECO:0000313" key="2">
    <source>
        <dbReference type="EMBL" id="KFI88538.1"/>
    </source>
</evidence>
<dbReference type="Proteomes" id="UP000028984">
    <property type="component" value="Unassembled WGS sequence"/>
</dbReference>
<dbReference type="Gene3D" id="3.40.960.10">
    <property type="entry name" value="VSR Endonuclease"/>
    <property type="match status" value="1"/>
</dbReference>
<dbReference type="InterPro" id="IPR011335">
    <property type="entry name" value="Restrct_endonuc-II-like"/>
</dbReference>
<sequence length="326" mass="36819">MTCAPMRAAESVSENGPVPAMGESIAQRKRDTAQRCTEVAKRLDRRLLFGMTTSLALQSVPLPADCDLDQLALHAVCSTRDKRIRARNEEVRTHIWRYVTNENVVRINRHVFALDLFHVWAQMAVHVPFESLVVLGDAIVTATAKQSSLANNRDILAVHRDFAACINGLVGFKGRSRCLRALELVVPGADSPKETEERISLLSHGIPQPAVNYTVPDALFDSGFPMTLDMAWPEYKVAVEYDGDHHRTSKTQWRRDREKRARLIGRRWTVFVATAASLADEDARAEFAFNVARELARRGAVFEFRVIAMTIEQLAERRLKESRRRS</sequence>
<organism evidence="2 3">
    <name type="scientific">Bifidobacterium reuteri DSM 23975</name>
    <dbReference type="NCBI Taxonomy" id="1437610"/>
    <lineage>
        <taxon>Bacteria</taxon>
        <taxon>Bacillati</taxon>
        <taxon>Actinomycetota</taxon>
        <taxon>Actinomycetes</taxon>
        <taxon>Bifidobacteriales</taxon>
        <taxon>Bifidobacteriaceae</taxon>
        <taxon>Bifidobacterium</taxon>
    </lineage>
</organism>
<evidence type="ECO:0008006" key="4">
    <source>
        <dbReference type="Google" id="ProtNLM"/>
    </source>
</evidence>
<gene>
    <name evidence="2" type="ORF">BREU_0660</name>
</gene>
<proteinExistence type="predicted"/>
<feature type="region of interest" description="Disordered" evidence="1">
    <location>
        <begin position="1"/>
        <end position="29"/>
    </location>
</feature>
<dbReference type="STRING" id="1437610.BREU_0660"/>
<accession>A0A087CZ38</accession>
<reference evidence="2 3" key="1">
    <citation type="submission" date="2014-03" db="EMBL/GenBank/DDBJ databases">
        <title>Genomics of Bifidobacteria.</title>
        <authorList>
            <person name="Ventura M."/>
            <person name="Milani C."/>
            <person name="Lugli G.A."/>
        </authorList>
    </citation>
    <scope>NUCLEOTIDE SEQUENCE [LARGE SCALE GENOMIC DNA]</scope>
    <source>
        <strain evidence="2 3">DSM 23975</strain>
    </source>
</reference>
<protein>
    <recommendedName>
        <fullName evidence="4">DUF559 domain-containing protein</fullName>
    </recommendedName>
</protein>
<keyword evidence="3" id="KW-1185">Reference proteome</keyword>
<comment type="caution">
    <text evidence="2">The sequence shown here is derived from an EMBL/GenBank/DDBJ whole genome shotgun (WGS) entry which is preliminary data.</text>
</comment>
<evidence type="ECO:0000256" key="1">
    <source>
        <dbReference type="SAM" id="MobiDB-lite"/>
    </source>
</evidence>